<name>A0A3M7T1G9_BRAPC</name>
<sequence length="498" mass="58566">MMLELFLISLILNAKMMMLLMFTFLLFHDLNTDEIQENELEIKTMLDPAESCHHLIHFSKVYSIYFPLTQISVQINFKNFENNKQIQLKCFNNKKISVVSMTFVPKRSLILDNDLNMHLNTHLVDQIGMSFVFYQGIESNLNIFEYFYEKYIQINIKFYYSNFGFENKQNKICLFTDKIIFRIVKILFYSISTRYVPFSCPIIFYKCTIFLLRMDVNFELDSKIHSLDLTVYQSKLNQYILDANVFAKLQTLVINVLDNIDTLLFQSFKWIDAINSHPNYSDVTIDLRNYDFPQTDLCLFKDLPRNRKILFFFTEPNCSCTVLWLYKIYYHQDGFDILNGTFGCLNFLWLNATCDFDFLHCPQLLKKKYQLSDIDVFYISEYLNLITDLISPCFAVLGFITNLQMGGSSVLSDLHVLTSNVNYENFLAENYYQYEEFPKRNTFIINMSSLQGLEHGHGRKDGSILHSIIILVSINILILLRSLEFGLNILQALNRGKE</sequence>
<dbReference type="OrthoDB" id="10204163at2759"/>
<proteinExistence type="predicted"/>
<dbReference type="AlphaFoldDB" id="A0A3M7T1G9"/>
<comment type="caution">
    <text evidence="1">The sequence shown here is derived from an EMBL/GenBank/DDBJ whole genome shotgun (WGS) entry which is preliminary data.</text>
</comment>
<gene>
    <name evidence="1" type="ORF">BpHYR1_051763</name>
</gene>
<keyword evidence="2" id="KW-1185">Reference proteome</keyword>
<evidence type="ECO:0000313" key="1">
    <source>
        <dbReference type="EMBL" id="RNA41795.1"/>
    </source>
</evidence>
<evidence type="ECO:0000313" key="2">
    <source>
        <dbReference type="Proteomes" id="UP000276133"/>
    </source>
</evidence>
<accession>A0A3M7T1G9</accession>
<protein>
    <submittedName>
        <fullName evidence="1">Uncharacterized protein</fullName>
    </submittedName>
</protein>
<reference evidence="1 2" key="1">
    <citation type="journal article" date="2018" name="Sci. Rep.">
        <title>Genomic signatures of local adaptation to the degree of environmental predictability in rotifers.</title>
        <authorList>
            <person name="Franch-Gras L."/>
            <person name="Hahn C."/>
            <person name="Garcia-Roger E.M."/>
            <person name="Carmona M.J."/>
            <person name="Serra M."/>
            <person name="Gomez A."/>
        </authorList>
    </citation>
    <scope>NUCLEOTIDE SEQUENCE [LARGE SCALE GENOMIC DNA]</scope>
    <source>
        <strain evidence="1">HYR1</strain>
    </source>
</reference>
<dbReference type="EMBL" id="REGN01000455">
    <property type="protein sequence ID" value="RNA41795.1"/>
    <property type="molecule type" value="Genomic_DNA"/>
</dbReference>
<dbReference type="Proteomes" id="UP000276133">
    <property type="component" value="Unassembled WGS sequence"/>
</dbReference>
<organism evidence="1 2">
    <name type="scientific">Brachionus plicatilis</name>
    <name type="common">Marine rotifer</name>
    <name type="synonym">Brachionus muelleri</name>
    <dbReference type="NCBI Taxonomy" id="10195"/>
    <lineage>
        <taxon>Eukaryota</taxon>
        <taxon>Metazoa</taxon>
        <taxon>Spiralia</taxon>
        <taxon>Gnathifera</taxon>
        <taxon>Rotifera</taxon>
        <taxon>Eurotatoria</taxon>
        <taxon>Monogononta</taxon>
        <taxon>Pseudotrocha</taxon>
        <taxon>Ploima</taxon>
        <taxon>Brachionidae</taxon>
        <taxon>Brachionus</taxon>
    </lineage>
</organism>